<feature type="compositionally biased region" description="Polar residues" evidence="4">
    <location>
        <begin position="112"/>
        <end position="132"/>
    </location>
</feature>
<dbReference type="Gene3D" id="1.20.930.10">
    <property type="entry name" value="Conserved domain common to transcription factors TFIIS, elongin A, CRSP70"/>
    <property type="match status" value="1"/>
</dbReference>
<reference evidence="6 7" key="1">
    <citation type="journal article" date="2023" name="Hortic Res">
        <title>Pangenome of water caltrop reveals structural variations and asymmetric subgenome divergence after allopolyploidization.</title>
        <authorList>
            <person name="Zhang X."/>
            <person name="Chen Y."/>
            <person name="Wang L."/>
            <person name="Yuan Y."/>
            <person name="Fang M."/>
            <person name="Shi L."/>
            <person name="Lu R."/>
            <person name="Comes H.P."/>
            <person name="Ma Y."/>
            <person name="Chen Y."/>
            <person name="Huang G."/>
            <person name="Zhou Y."/>
            <person name="Zheng Z."/>
            <person name="Qiu Y."/>
        </authorList>
    </citation>
    <scope>NUCLEOTIDE SEQUENCE [LARGE SCALE GENOMIC DNA]</scope>
    <source>
        <strain evidence="6">F231</strain>
    </source>
</reference>
<evidence type="ECO:0000256" key="4">
    <source>
        <dbReference type="SAM" id="MobiDB-lite"/>
    </source>
</evidence>
<organism evidence="6 7">
    <name type="scientific">Trapa natans</name>
    <name type="common">Water chestnut</name>
    <dbReference type="NCBI Taxonomy" id="22666"/>
    <lineage>
        <taxon>Eukaryota</taxon>
        <taxon>Viridiplantae</taxon>
        <taxon>Streptophyta</taxon>
        <taxon>Embryophyta</taxon>
        <taxon>Tracheophyta</taxon>
        <taxon>Spermatophyta</taxon>
        <taxon>Magnoliopsida</taxon>
        <taxon>eudicotyledons</taxon>
        <taxon>Gunneridae</taxon>
        <taxon>Pentapetalae</taxon>
        <taxon>rosids</taxon>
        <taxon>malvids</taxon>
        <taxon>Myrtales</taxon>
        <taxon>Lythraceae</taxon>
        <taxon>Trapa</taxon>
    </lineage>
</organism>
<dbReference type="Pfam" id="PF08711">
    <property type="entry name" value="Med26"/>
    <property type="match status" value="1"/>
</dbReference>
<comment type="caution">
    <text evidence="6">The sequence shown here is derived from an EMBL/GenBank/DDBJ whole genome shotgun (WGS) entry which is preliminary data.</text>
</comment>
<dbReference type="GO" id="GO:0005634">
    <property type="term" value="C:nucleus"/>
    <property type="evidence" value="ECO:0007669"/>
    <property type="project" value="UniProtKB-SubCell"/>
</dbReference>
<dbReference type="InterPro" id="IPR035441">
    <property type="entry name" value="TFIIS/LEDGF_dom_sf"/>
</dbReference>
<sequence length="443" mass="50433">MASALKTLDQWREYFHEVNCDIFAIIDRAIVVAALDSPEEFQLRKNRIVEQLFTSRLTRCAVCGRTEQAVPVVEEEEATTRLIGSNCTGKSGSQESKVNRSNRDDKADDSDNQQGEPLVSNYSIRETESPTNEIDEQFQLVEEVSRIKGILQNNEEEPKSKLSESLKRLQSMHLTIGTLQETGVGKAVNLLRKHPSKDISSLARSLLLRWKALVREHCKSTPSVSEPENTPNNSLKNPSTITDDEGGLPLPPMDGLPIFDTQTDPMEFTQFFEGMDDDGNPQVSGDKKQKLARPFSSAKKSEKMKPAKPISSVKEDNNLQMKQEPVVKHNRSTDTNPRPMKQTELSTEQKLEKEMGLQTKTLDTPVRKRRLEDQGDECGISDEVAEDMKLEYVKRKIHESYQREREAKELRKVKVVDLDKLPRQKTRRKHIQQGSRDGDRRLH</sequence>
<dbReference type="AlphaFoldDB" id="A0AAN7LYJ6"/>
<feature type="compositionally biased region" description="Basic and acidic residues" evidence="4">
    <location>
        <begin position="97"/>
        <end position="106"/>
    </location>
</feature>
<name>A0AAN7LYJ6_TRANT</name>
<dbReference type="PANTHER" id="PTHR46554">
    <property type="entry name" value="MEDIATOR OF RNA POLYMERASE II TRANSCRIPTION SUBUNIT 26A-RELATED"/>
    <property type="match status" value="1"/>
</dbReference>
<feature type="compositionally biased region" description="Polar residues" evidence="4">
    <location>
        <begin position="220"/>
        <end position="241"/>
    </location>
</feature>
<evidence type="ECO:0000259" key="5">
    <source>
        <dbReference type="PROSITE" id="PS51319"/>
    </source>
</evidence>
<keyword evidence="2 3" id="KW-0539">Nucleus</keyword>
<evidence type="ECO:0000256" key="2">
    <source>
        <dbReference type="ARBA" id="ARBA00023242"/>
    </source>
</evidence>
<dbReference type="PROSITE" id="PS51319">
    <property type="entry name" value="TFIIS_N"/>
    <property type="match status" value="1"/>
</dbReference>
<dbReference type="InterPro" id="IPR017923">
    <property type="entry name" value="TFIIS_N"/>
</dbReference>
<evidence type="ECO:0000256" key="1">
    <source>
        <dbReference type="ARBA" id="ARBA00004123"/>
    </source>
</evidence>
<dbReference type="SUPFAM" id="SSF47676">
    <property type="entry name" value="Conserved domain common to transcription factors TFIIS, elongin A, CRSP70"/>
    <property type="match status" value="1"/>
</dbReference>
<proteinExistence type="predicted"/>
<gene>
    <name evidence="6" type="ORF">SAY86_019951</name>
</gene>
<feature type="region of interest" description="Disordered" evidence="4">
    <location>
        <begin position="421"/>
        <end position="443"/>
    </location>
</feature>
<evidence type="ECO:0000313" key="6">
    <source>
        <dbReference type="EMBL" id="KAK4788632.1"/>
    </source>
</evidence>
<feature type="compositionally biased region" description="Polar residues" evidence="4">
    <location>
        <begin position="83"/>
        <end position="96"/>
    </location>
</feature>
<feature type="domain" description="TFIIS N-terminal" evidence="5">
    <location>
        <begin position="142"/>
        <end position="217"/>
    </location>
</feature>
<dbReference type="EMBL" id="JAXQNO010000011">
    <property type="protein sequence ID" value="KAK4788632.1"/>
    <property type="molecule type" value="Genomic_DNA"/>
</dbReference>
<dbReference type="CDD" id="cd00183">
    <property type="entry name" value="TFIIS_I"/>
    <property type="match status" value="1"/>
</dbReference>
<dbReference type="SMART" id="SM00509">
    <property type="entry name" value="TFS2N"/>
    <property type="match status" value="1"/>
</dbReference>
<dbReference type="PANTHER" id="PTHR46554:SF2">
    <property type="entry name" value="TFIIS N-TERMINAL DOMAIN-CONTAINING PROTEIN"/>
    <property type="match status" value="1"/>
</dbReference>
<accession>A0AAN7LYJ6</accession>
<feature type="region of interest" description="Disordered" evidence="4">
    <location>
        <begin position="83"/>
        <end position="133"/>
    </location>
</feature>
<evidence type="ECO:0000256" key="3">
    <source>
        <dbReference type="PROSITE-ProRule" id="PRU00649"/>
    </source>
</evidence>
<dbReference type="InterPro" id="IPR003617">
    <property type="entry name" value="TFIIS/CRSP70_N_sub"/>
</dbReference>
<keyword evidence="7" id="KW-1185">Reference proteome</keyword>
<comment type="subcellular location">
    <subcellularLocation>
        <location evidence="1 3">Nucleus</location>
    </subcellularLocation>
</comment>
<dbReference type="Proteomes" id="UP001346149">
    <property type="component" value="Unassembled WGS sequence"/>
</dbReference>
<feature type="region of interest" description="Disordered" evidence="4">
    <location>
        <begin position="219"/>
        <end position="374"/>
    </location>
</feature>
<protein>
    <recommendedName>
        <fullName evidence="5">TFIIS N-terminal domain-containing protein</fullName>
    </recommendedName>
</protein>
<evidence type="ECO:0000313" key="7">
    <source>
        <dbReference type="Proteomes" id="UP001346149"/>
    </source>
</evidence>